<organism evidence="1 2">
    <name type="scientific">Amanita muscaria (strain Koide BX008)</name>
    <dbReference type="NCBI Taxonomy" id="946122"/>
    <lineage>
        <taxon>Eukaryota</taxon>
        <taxon>Fungi</taxon>
        <taxon>Dikarya</taxon>
        <taxon>Basidiomycota</taxon>
        <taxon>Agaricomycotina</taxon>
        <taxon>Agaricomycetes</taxon>
        <taxon>Agaricomycetidae</taxon>
        <taxon>Agaricales</taxon>
        <taxon>Pluteineae</taxon>
        <taxon>Amanitaceae</taxon>
        <taxon>Amanita</taxon>
    </lineage>
</organism>
<proteinExistence type="predicted"/>
<dbReference type="PANTHER" id="PTHR33096:SF1">
    <property type="entry name" value="CXC1-LIKE CYSTEINE CLUSTER ASSOCIATED WITH KDZ TRANSPOSASES DOMAIN-CONTAINING PROTEIN"/>
    <property type="match status" value="1"/>
</dbReference>
<name>A0A0C2RWP8_AMAMK</name>
<dbReference type="EMBL" id="KN818650">
    <property type="protein sequence ID" value="KIL54725.1"/>
    <property type="molecule type" value="Genomic_DNA"/>
</dbReference>
<dbReference type="InterPro" id="IPR040521">
    <property type="entry name" value="KDZ"/>
</dbReference>
<evidence type="ECO:0000313" key="1">
    <source>
        <dbReference type="EMBL" id="KIL54725.1"/>
    </source>
</evidence>
<sequence length="325" mass="37834">MKYPLAITNWLIDMYGTNIMLGYDIMCAFSITLERSSIGKKARDANLKGIVPSFHGYAHNRACQLEWHPLYTNGVGLEDFEECEHTLSQSNQLAAVTRLATPYHRHQQINEFFLHHDQDKYVMSADFIYHNYRQALETICSSQAELSILSENLHLESHDYENYISDELEYLNTLKEERPSVDNGQEYVTLFEKLFKAKEESFKATTAYEELVCNIQVQGEQFRNVGESKKIKTHYRVTWKQLQVIEEEVLRFCYSCRGFEGDHLIETRWTSEMPEYQNAVRESTRHKYSRAVDELERLVVQRLLEMAKLGIAGIGMLSGSFLPIL</sequence>
<gene>
    <name evidence="1" type="ORF">M378DRAFT_92014</name>
</gene>
<dbReference type="HOGENOM" id="CLU_056797_1_0_1"/>
<reference evidence="1 2" key="1">
    <citation type="submission" date="2014-04" db="EMBL/GenBank/DDBJ databases">
        <title>Evolutionary Origins and Diversification of the Mycorrhizal Mutualists.</title>
        <authorList>
            <consortium name="DOE Joint Genome Institute"/>
            <consortium name="Mycorrhizal Genomics Consortium"/>
            <person name="Kohler A."/>
            <person name="Kuo A."/>
            <person name="Nagy L.G."/>
            <person name="Floudas D."/>
            <person name="Copeland A."/>
            <person name="Barry K.W."/>
            <person name="Cichocki N."/>
            <person name="Veneault-Fourrey C."/>
            <person name="LaButti K."/>
            <person name="Lindquist E.A."/>
            <person name="Lipzen A."/>
            <person name="Lundell T."/>
            <person name="Morin E."/>
            <person name="Murat C."/>
            <person name="Riley R."/>
            <person name="Ohm R."/>
            <person name="Sun H."/>
            <person name="Tunlid A."/>
            <person name="Henrissat B."/>
            <person name="Grigoriev I.V."/>
            <person name="Hibbett D.S."/>
            <person name="Martin F."/>
        </authorList>
    </citation>
    <scope>NUCLEOTIDE SEQUENCE [LARGE SCALE GENOMIC DNA]</scope>
    <source>
        <strain evidence="1 2">Koide BX008</strain>
    </source>
</reference>
<dbReference type="Pfam" id="PF18758">
    <property type="entry name" value="KDZ"/>
    <property type="match status" value="1"/>
</dbReference>
<dbReference type="AlphaFoldDB" id="A0A0C2RWP8"/>
<dbReference type="InParanoid" id="A0A0C2RWP8"/>
<protein>
    <submittedName>
        <fullName evidence="1">Uncharacterized protein</fullName>
    </submittedName>
</protein>
<dbReference type="OrthoDB" id="2505969at2759"/>
<keyword evidence="2" id="KW-1185">Reference proteome</keyword>
<dbReference type="Proteomes" id="UP000054549">
    <property type="component" value="Unassembled WGS sequence"/>
</dbReference>
<dbReference type="STRING" id="946122.A0A0C2RWP8"/>
<evidence type="ECO:0000313" key="2">
    <source>
        <dbReference type="Proteomes" id="UP000054549"/>
    </source>
</evidence>
<accession>A0A0C2RWP8</accession>
<dbReference type="PANTHER" id="PTHR33096">
    <property type="entry name" value="CXC2 DOMAIN-CONTAINING PROTEIN"/>
    <property type="match status" value="1"/>
</dbReference>